<proteinExistence type="predicted"/>
<feature type="compositionally biased region" description="Acidic residues" evidence="1">
    <location>
        <begin position="364"/>
        <end position="374"/>
    </location>
</feature>
<name>A0AAW0FIG9_9APHY</name>
<evidence type="ECO:0000256" key="1">
    <source>
        <dbReference type="SAM" id="MobiDB-lite"/>
    </source>
</evidence>
<feature type="compositionally biased region" description="Basic and acidic residues" evidence="1">
    <location>
        <begin position="426"/>
        <end position="443"/>
    </location>
</feature>
<feature type="compositionally biased region" description="Polar residues" evidence="1">
    <location>
        <begin position="340"/>
        <end position="361"/>
    </location>
</feature>
<keyword evidence="3" id="KW-1185">Reference proteome</keyword>
<feature type="region of interest" description="Disordered" evidence="1">
    <location>
        <begin position="309"/>
        <end position="375"/>
    </location>
</feature>
<evidence type="ECO:0000313" key="2">
    <source>
        <dbReference type="EMBL" id="KAK7680047.1"/>
    </source>
</evidence>
<accession>A0AAW0FIG9</accession>
<protein>
    <submittedName>
        <fullName evidence="2">Uncharacterized protein</fullName>
    </submittedName>
</protein>
<dbReference type="EMBL" id="JASBNA010000053">
    <property type="protein sequence ID" value="KAK7680047.1"/>
    <property type="molecule type" value="Genomic_DNA"/>
</dbReference>
<dbReference type="Proteomes" id="UP001385951">
    <property type="component" value="Unassembled WGS sequence"/>
</dbReference>
<feature type="compositionally biased region" description="Pro residues" evidence="1">
    <location>
        <begin position="309"/>
        <end position="318"/>
    </location>
</feature>
<evidence type="ECO:0000313" key="3">
    <source>
        <dbReference type="Proteomes" id="UP001385951"/>
    </source>
</evidence>
<feature type="region of interest" description="Disordered" evidence="1">
    <location>
        <begin position="397"/>
        <end position="488"/>
    </location>
</feature>
<reference evidence="2 3" key="1">
    <citation type="submission" date="2022-09" db="EMBL/GenBank/DDBJ databases">
        <authorList>
            <person name="Palmer J.M."/>
        </authorList>
    </citation>
    <scope>NUCLEOTIDE SEQUENCE [LARGE SCALE GENOMIC DNA]</scope>
    <source>
        <strain evidence="2 3">DSM 7382</strain>
    </source>
</reference>
<organism evidence="2 3">
    <name type="scientific">Cerrena zonata</name>
    <dbReference type="NCBI Taxonomy" id="2478898"/>
    <lineage>
        <taxon>Eukaryota</taxon>
        <taxon>Fungi</taxon>
        <taxon>Dikarya</taxon>
        <taxon>Basidiomycota</taxon>
        <taxon>Agaricomycotina</taxon>
        <taxon>Agaricomycetes</taxon>
        <taxon>Polyporales</taxon>
        <taxon>Cerrenaceae</taxon>
        <taxon>Cerrena</taxon>
    </lineage>
</organism>
<dbReference type="AlphaFoldDB" id="A0AAW0FIG9"/>
<sequence>MSGRKLWARSQWEVLQPIVEAHQKAEKLHALTAYNEITRAQFGGLEGTEQAIWNAEAKAMNEGKGSPESRALYGDLVYTEFINNVLFSAQKWFGAHMIIISSRPSIVLETEHANSIKETRPLHTWQRTFLQKYKNSFVWNVKDYPPWTVRMDDPNSYDPVDTYITFDPNGEPLMPLIKKYKLAKDRAKAVQIYFTTHCCMAACNPSATPAYIDFPLNAALYLEDKFFPPEALPDKKALYLQKPGQMGAERILHWMIHILARQERYLAGEEGVLPFRWLCYKDGDKIVDARYTQGWMMAYTNDLRLPPIAPALPTPPADAPTTSTTAQPPPLPAHGDPVDTATTNVPSRRSQPTRNAKSSRTVAEEDSGESDADQVEQMMGAGNDEEYRDDEEEDLPLSAIRDHGSEDEKDNSDYEDGEDHDDDEFHGEVLDTEGEKDNTDRRSVGWGGKTARLDKGKGVLRPARKVTFGTGAGSSPVNPSPGSGEVQNETFSQRMGNLLDSLDLIIEHLGEDGASSVPIIAPPFVVPSWVSNDICRKGPFLRALSTNEHYQALVDYYSAQKISVSLPHTSFPWLDWSSESVDLPAEYHQVKARLRDMLRYLNDWNRNPASVFRNGSELEAHLLFAGILHRDMHGVSFDHDVSDGNRLKPGYFDGSQLDMQMFDVLNASLMHWTVA</sequence>
<gene>
    <name evidence="2" type="ORF">QCA50_016993</name>
</gene>
<comment type="caution">
    <text evidence="2">The sequence shown here is derived from an EMBL/GenBank/DDBJ whole genome shotgun (WGS) entry which is preliminary data.</text>
</comment>
<feature type="compositionally biased region" description="Low complexity" evidence="1">
    <location>
        <begin position="473"/>
        <end position="484"/>
    </location>
</feature>
<feature type="compositionally biased region" description="Acidic residues" evidence="1">
    <location>
        <begin position="407"/>
        <end position="425"/>
    </location>
</feature>